<dbReference type="GO" id="GO:0009653">
    <property type="term" value="P:anatomical structure morphogenesis"/>
    <property type="evidence" value="ECO:0007669"/>
    <property type="project" value="UniProtKB-ARBA"/>
</dbReference>
<evidence type="ECO:0000313" key="10">
    <source>
        <dbReference type="EMBL" id="CAD9315261.1"/>
    </source>
</evidence>
<keyword evidence="8" id="KW-0812">Transmembrane</keyword>
<organism evidence="10">
    <name type="scientific">Ditylum brightwellii</name>
    <dbReference type="NCBI Taxonomy" id="49249"/>
    <lineage>
        <taxon>Eukaryota</taxon>
        <taxon>Sar</taxon>
        <taxon>Stramenopiles</taxon>
        <taxon>Ochrophyta</taxon>
        <taxon>Bacillariophyta</taxon>
        <taxon>Mediophyceae</taxon>
        <taxon>Lithodesmiophycidae</taxon>
        <taxon>Lithodesmiales</taxon>
        <taxon>Lithodesmiaceae</taxon>
        <taxon>Ditylum</taxon>
    </lineage>
</organism>
<keyword evidence="5 8" id="KW-0472">Membrane</keyword>
<name>A0A7S1VYS6_9STRA</name>
<gene>
    <name evidence="10" type="ORF">DBRI1063_LOCUS1667</name>
</gene>
<feature type="coiled-coil region" evidence="6">
    <location>
        <begin position="940"/>
        <end position="992"/>
    </location>
</feature>
<dbReference type="Pfam" id="PF13855">
    <property type="entry name" value="LRR_8"/>
    <property type="match status" value="1"/>
</dbReference>
<dbReference type="GO" id="GO:0016020">
    <property type="term" value="C:membrane"/>
    <property type="evidence" value="ECO:0007669"/>
    <property type="project" value="UniProtKB-SubCell"/>
</dbReference>
<dbReference type="AlphaFoldDB" id="A0A7S1VYS6"/>
<accession>A0A7S1VYS6</accession>
<evidence type="ECO:0000256" key="1">
    <source>
        <dbReference type="ARBA" id="ARBA00004370"/>
    </source>
</evidence>
<evidence type="ECO:0000256" key="7">
    <source>
        <dbReference type="SAM" id="MobiDB-lite"/>
    </source>
</evidence>
<dbReference type="Pfam" id="PF00560">
    <property type="entry name" value="LRR_1"/>
    <property type="match status" value="4"/>
</dbReference>
<sequence length="1013" mass="112560">MSRLAILFLDVNSLHGAIPTEIGMMKSLNFLRLSSNALHGTIPTEMGMMSTLAVSYLQNNTLQGIIPTEIGMMESINTLLLSNNTLHGTIPTEIGMMKSLIHLFLYDNTLHGAIPTEIGMLESLSILLLQNNTLNSTIPTEVGLLSNLIRLQIFSNTIYGTIPTEIGRLQYLQGALNLSSTTLTGTVPMELGMLNKIKQLDLSNNSLTGSLPTHLANMTSLKHLNVSNNRFISFPLGEEWNVLETCDLSHNQIKQELPFDMSGIPSLESLLLSNNLFYGEIPNSLGSLARMQKLHLDNNRFSGTIPDTMMYLLTLRELNLSNNRQEKMCFSSYFCSEFIFEYQLGNIVCCDDNIVSACSDIVETDGEETFCLLPGLRGMIPAGFGSIPTLELLDLSSNYFAGNIPPEIGRLSRLKVLNLADNVLTGSIPPALGELADATVLLKGNDQIKGKNGSKIAPLSVCSNVPGFDFGNDPTWCPPERNALKKIHEEARGQEWTNATGWVVEFNDHCSWHGVECNQENNVIRLTLENGGLSGRISNAIANLTSLETLNLRDNDLKGSIPDGIGKLLNLSSLRLSYNALTGTVPDGFSSLSKLEILHIHGNRLRGTLPILALNGNNESSFIADCGSPSDFETPLECPSCTMCCNTLQECDVTEEENIRFELRGLYFMAGILGSLFVVVIASLYYRRVMKLGVRTSHAIRRFLKREVTPGDEHDAIGRESVYSFFLSSSVTGWILAILALVAQGFCFSFFIGGSTLELDSDKDWIYKFVCPRDTDDCRNTSDVELTGWIYFAIIIAVHLLYDLLNGLKLVWRSARYGLSRKSFQVFIGGLSLFFITAMAVFTSVVYNVAISRSNLELIYNTVILLFVNDIDEKLYETLSVINPRWLGDITKEIDTVFCSPPHATQDSDGNTTEEDVEDNPTLKKVKSNQATNEEIGTLIEGIQRERGQMEKERALKEEEIWLLKKEIISIKEEMMSERARKDEEIESLKKLIFTVRDECMSLRGMDKYSTVC</sequence>
<feature type="domain" description="Disease resistance R13L4/SHOC-2-like LRR" evidence="9">
    <location>
        <begin position="98"/>
        <end position="231"/>
    </location>
</feature>
<keyword evidence="4" id="KW-0677">Repeat</keyword>
<dbReference type="InterPro" id="IPR003591">
    <property type="entry name" value="Leu-rich_rpt_typical-subtyp"/>
</dbReference>
<evidence type="ECO:0000256" key="3">
    <source>
        <dbReference type="ARBA" id="ARBA00022729"/>
    </source>
</evidence>
<evidence type="ECO:0000256" key="5">
    <source>
        <dbReference type="ARBA" id="ARBA00023136"/>
    </source>
</evidence>
<keyword evidence="6" id="KW-0175">Coiled coil</keyword>
<keyword evidence="8" id="KW-1133">Transmembrane helix</keyword>
<dbReference type="Gene3D" id="3.80.10.10">
    <property type="entry name" value="Ribonuclease Inhibitor"/>
    <property type="match status" value="3"/>
</dbReference>
<evidence type="ECO:0000256" key="4">
    <source>
        <dbReference type="ARBA" id="ARBA00022737"/>
    </source>
</evidence>
<feature type="transmembrane region" description="Helical" evidence="8">
    <location>
        <begin position="789"/>
        <end position="812"/>
    </location>
</feature>
<dbReference type="InterPro" id="IPR001611">
    <property type="entry name" value="Leu-rich_rpt"/>
</dbReference>
<keyword evidence="3" id="KW-0732">Signal</keyword>
<dbReference type="InterPro" id="IPR032675">
    <property type="entry name" value="LRR_dom_sf"/>
</dbReference>
<feature type="transmembrane region" description="Helical" evidence="8">
    <location>
        <begin position="666"/>
        <end position="686"/>
    </location>
</feature>
<feature type="transmembrane region" description="Helical" evidence="8">
    <location>
        <begin position="824"/>
        <end position="847"/>
    </location>
</feature>
<evidence type="ECO:0000256" key="2">
    <source>
        <dbReference type="ARBA" id="ARBA00022614"/>
    </source>
</evidence>
<protein>
    <recommendedName>
        <fullName evidence="9">Disease resistance R13L4/SHOC-2-like LRR domain-containing protein</fullName>
    </recommendedName>
</protein>
<comment type="subcellular location">
    <subcellularLocation>
        <location evidence="1">Membrane</location>
    </subcellularLocation>
</comment>
<dbReference type="SMART" id="SM00369">
    <property type="entry name" value="LRR_TYP"/>
    <property type="match status" value="9"/>
</dbReference>
<dbReference type="InterPro" id="IPR055414">
    <property type="entry name" value="LRR_R13L4/SHOC2-like"/>
</dbReference>
<dbReference type="PANTHER" id="PTHR48054">
    <property type="entry name" value="RECEPTOR KINASE-LIKE PROTEIN XA21"/>
    <property type="match status" value="1"/>
</dbReference>
<evidence type="ECO:0000256" key="6">
    <source>
        <dbReference type="SAM" id="Coils"/>
    </source>
</evidence>
<feature type="transmembrane region" description="Helical" evidence="8">
    <location>
        <begin position="731"/>
        <end position="752"/>
    </location>
</feature>
<dbReference type="Pfam" id="PF23598">
    <property type="entry name" value="LRR_14"/>
    <property type="match status" value="1"/>
</dbReference>
<proteinExistence type="predicted"/>
<dbReference type="FunFam" id="3.80.10.10:FF:000400">
    <property type="entry name" value="Nuclear pore complex protein NUP107"/>
    <property type="match status" value="1"/>
</dbReference>
<keyword evidence="2" id="KW-0433">Leucine-rich repeat</keyword>
<feature type="region of interest" description="Disordered" evidence="7">
    <location>
        <begin position="901"/>
        <end position="929"/>
    </location>
</feature>
<dbReference type="FunFam" id="3.80.10.10:FF:000095">
    <property type="entry name" value="LRR receptor-like serine/threonine-protein kinase GSO1"/>
    <property type="match status" value="1"/>
</dbReference>
<dbReference type="PANTHER" id="PTHR48054:SF82">
    <property type="entry name" value="LRR RECEPTOR-LIKE SERINE_THREONINE-PROTEIN KINASE FLS2"/>
    <property type="match status" value="1"/>
</dbReference>
<dbReference type="EMBL" id="HBGN01002489">
    <property type="protein sequence ID" value="CAD9315261.1"/>
    <property type="molecule type" value="Transcribed_RNA"/>
</dbReference>
<dbReference type="InterPro" id="IPR052592">
    <property type="entry name" value="LRR-RLK"/>
</dbReference>
<evidence type="ECO:0000256" key="8">
    <source>
        <dbReference type="SAM" id="Phobius"/>
    </source>
</evidence>
<evidence type="ECO:0000259" key="9">
    <source>
        <dbReference type="Pfam" id="PF23598"/>
    </source>
</evidence>
<dbReference type="SUPFAM" id="SSF52058">
    <property type="entry name" value="L domain-like"/>
    <property type="match status" value="2"/>
</dbReference>
<reference evidence="10" key="1">
    <citation type="submission" date="2021-01" db="EMBL/GenBank/DDBJ databases">
        <authorList>
            <person name="Corre E."/>
            <person name="Pelletier E."/>
            <person name="Niang G."/>
            <person name="Scheremetjew M."/>
            <person name="Finn R."/>
            <person name="Kale V."/>
            <person name="Holt S."/>
            <person name="Cochrane G."/>
            <person name="Meng A."/>
            <person name="Brown T."/>
            <person name="Cohen L."/>
        </authorList>
    </citation>
    <scope>NUCLEOTIDE SEQUENCE</scope>
    <source>
        <strain evidence="10">Pop2</strain>
    </source>
</reference>